<accession>A0ABX2CCI0</accession>
<evidence type="ECO:0000313" key="2">
    <source>
        <dbReference type="EMBL" id="NPU65928.1"/>
    </source>
</evidence>
<dbReference type="Proteomes" id="UP000886476">
    <property type="component" value="Unassembled WGS sequence"/>
</dbReference>
<dbReference type="EMBL" id="JABFDN010000003">
    <property type="protein sequence ID" value="NPU65928.1"/>
    <property type="molecule type" value="Genomic_DNA"/>
</dbReference>
<comment type="caution">
    <text evidence="2">The sequence shown here is derived from an EMBL/GenBank/DDBJ whole genome shotgun (WGS) entry which is preliminary data.</text>
</comment>
<feature type="signal peptide" evidence="1">
    <location>
        <begin position="1"/>
        <end position="19"/>
    </location>
</feature>
<gene>
    <name evidence="2" type="ORF">HL667_13075</name>
</gene>
<keyword evidence="1" id="KW-0732">Signal</keyword>
<evidence type="ECO:0000313" key="3">
    <source>
        <dbReference type="Proteomes" id="UP000886476"/>
    </source>
</evidence>
<organism evidence="2 3">
    <name type="scientific">Bradyrhizobium aeschynomenes</name>
    <dbReference type="NCBI Taxonomy" id="2734909"/>
    <lineage>
        <taxon>Bacteria</taxon>
        <taxon>Pseudomonadati</taxon>
        <taxon>Pseudomonadota</taxon>
        <taxon>Alphaproteobacteria</taxon>
        <taxon>Hyphomicrobiales</taxon>
        <taxon>Nitrobacteraceae</taxon>
        <taxon>Bradyrhizobium</taxon>
    </lineage>
</organism>
<sequence length="76" mass="8053">MRKLLPLLFIVGSIATAQAQDTTAVRQACGDEVRSLCAGIMPGGGRIKQCMIEKFDQLSDACRSAVKDAKAQKGGK</sequence>
<feature type="chain" id="PRO_5045225035" evidence="1">
    <location>
        <begin position="20"/>
        <end position="76"/>
    </location>
</feature>
<reference evidence="2" key="1">
    <citation type="submission" date="2020-05" db="EMBL/GenBank/DDBJ databases">
        <title>Nod-independent and nitrogen-fixing Bradyrhizobium aeschynomene sp. nov. isolated from nodules of Aeschynomene indica.</title>
        <authorList>
            <person name="Zhang Z."/>
        </authorList>
    </citation>
    <scope>NUCLEOTIDE SEQUENCE</scope>
    <source>
        <strain evidence="2">83012</strain>
    </source>
</reference>
<evidence type="ECO:0000256" key="1">
    <source>
        <dbReference type="SAM" id="SignalP"/>
    </source>
</evidence>
<keyword evidence="3" id="KW-1185">Reference proteome</keyword>
<name>A0ABX2CCI0_9BRAD</name>
<protein>
    <submittedName>
        <fullName evidence="2">Uncharacterized protein</fullName>
    </submittedName>
</protein>
<dbReference type="RefSeq" id="WP_172111000.1">
    <property type="nucleotide sequence ID" value="NZ_JABFDN010000003.1"/>
</dbReference>
<proteinExistence type="predicted"/>